<reference evidence="1 2" key="1">
    <citation type="submission" date="2014-04" db="EMBL/GenBank/DDBJ databases">
        <title>Evolutionary Origins and Diversification of the Mycorrhizal Mutualists.</title>
        <authorList>
            <consortium name="DOE Joint Genome Institute"/>
            <consortium name="Mycorrhizal Genomics Consortium"/>
            <person name="Kohler A."/>
            <person name="Kuo A."/>
            <person name="Nagy L.G."/>
            <person name="Floudas D."/>
            <person name="Copeland A."/>
            <person name="Barry K.W."/>
            <person name="Cichocki N."/>
            <person name="Veneault-Fourrey C."/>
            <person name="LaButti K."/>
            <person name="Lindquist E.A."/>
            <person name="Lipzen A."/>
            <person name="Lundell T."/>
            <person name="Morin E."/>
            <person name="Murat C."/>
            <person name="Riley R."/>
            <person name="Ohm R."/>
            <person name="Sun H."/>
            <person name="Tunlid A."/>
            <person name="Henrissat B."/>
            <person name="Grigoriev I.V."/>
            <person name="Hibbett D.S."/>
            <person name="Martin F."/>
        </authorList>
    </citation>
    <scope>NUCLEOTIDE SEQUENCE [LARGE SCALE GENOMIC DNA]</scope>
    <source>
        <strain evidence="1 2">FD-317 M1</strain>
    </source>
</reference>
<protein>
    <submittedName>
        <fullName evidence="1">Uncharacterized protein</fullName>
    </submittedName>
</protein>
<dbReference type="AlphaFoldDB" id="A0A0D0C5T6"/>
<organism evidence="1 2">
    <name type="scientific">Collybiopsis luxurians FD-317 M1</name>
    <dbReference type="NCBI Taxonomy" id="944289"/>
    <lineage>
        <taxon>Eukaryota</taxon>
        <taxon>Fungi</taxon>
        <taxon>Dikarya</taxon>
        <taxon>Basidiomycota</taxon>
        <taxon>Agaricomycotina</taxon>
        <taxon>Agaricomycetes</taxon>
        <taxon>Agaricomycetidae</taxon>
        <taxon>Agaricales</taxon>
        <taxon>Marasmiineae</taxon>
        <taxon>Omphalotaceae</taxon>
        <taxon>Collybiopsis</taxon>
        <taxon>Collybiopsis luxurians</taxon>
    </lineage>
</organism>
<proteinExistence type="predicted"/>
<dbReference type="Proteomes" id="UP000053593">
    <property type="component" value="Unassembled WGS sequence"/>
</dbReference>
<accession>A0A0D0C5T6</accession>
<gene>
    <name evidence="1" type="ORF">GYMLUDRAFT_49546</name>
</gene>
<dbReference type="HOGENOM" id="CLU_2776181_0_0_1"/>
<evidence type="ECO:0000313" key="1">
    <source>
        <dbReference type="EMBL" id="KIK53222.1"/>
    </source>
</evidence>
<dbReference type="EMBL" id="KN834832">
    <property type="protein sequence ID" value="KIK53222.1"/>
    <property type="molecule type" value="Genomic_DNA"/>
</dbReference>
<name>A0A0D0C5T6_9AGAR</name>
<keyword evidence="2" id="KW-1185">Reference proteome</keyword>
<evidence type="ECO:0000313" key="2">
    <source>
        <dbReference type="Proteomes" id="UP000053593"/>
    </source>
</evidence>
<sequence>MRAEKKSHMLEEELTLCKLRDELAQKEIKKAREEIMGLRAQVGKLRWGATKAREELEATADGKWPGLGI</sequence>